<feature type="binding site" evidence="11">
    <location>
        <position position="91"/>
    </location>
    <ligand>
        <name>Ca(2+)</name>
        <dbReference type="ChEBI" id="CHEBI:29108"/>
        <label>1</label>
    </ligand>
</feature>
<dbReference type="InterPro" id="IPR019794">
    <property type="entry name" value="Peroxidases_AS"/>
</dbReference>
<evidence type="ECO:0000256" key="2">
    <source>
        <dbReference type="ARBA" id="ARBA00022559"/>
    </source>
</evidence>
<sequence length="369" mass="38712">MAFKALAVFASLATLVTAVPSSVSVTCPDGNIAPDSACCPFFALRDDLLANLFQGVCGEDVHQAVRLIFHDSIPFSTSLERQGIFSGGGADGSVLVFPNVEANRAENAGISDGVDGQLPFLASHPEVTAADLVQFAAAVGITNCPGSPRLKFFAGRPNATAPPPEGLVPQPQDSVTTILARFADASDGNILPEDVVALLSSHSIANADHVDPTLTGVPFDSTQNTFDTQVFLEVLLKGIGFPGTDNNTGEVSSPLPIGTPEQPGEMRLQSDFVIARDPRTACAWQSLINEQERMQNAFIVAVDKLSRIGLKNPEALVDCSVVVPQPIAAVKKPATYPATKSFKDIQQACFASPFPNLATDPGATETLVA</sequence>
<dbReference type="InterPro" id="IPR024589">
    <property type="entry name" value="Ligninase_C"/>
</dbReference>
<dbReference type="PANTHER" id="PTHR31356:SF66">
    <property type="entry name" value="CATALASE-PEROXIDASE"/>
    <property type="match status" value="1"/>
</dbReference>
<feature type="binding site" evidence="11">
    <location>
        <position position="227"/>
    </location>
    <ligand>
        <name>Ca(2+)</name>
        <dbReference type="ChEBI" id="CHEBI:29108"/>
        <label>2</label>
    </ligand>
</feature>
<feature type="binding site" evidence="11">
    <location>
        <position position="89"/>
    </location>
    <ligand>
        <name>Ca(2+)</name>
        <dbReference type="ChEBI" id="CHEBI:29108"/>
        <label>1</label>
    </ligand>
</feature>
<evidence type="ECO:0000259" key="15">
    <source>
        <dbReference type="PROSITE" id="PS50873"/>
    </source>
</evidence>
<evidence type="ECO:0000256" key="1">
    <source>
        <dbReference type="ARBA" id="ARBA00006089"/>
    </source>
</evidence>
<evidence type="ECO:0000256" key="8">
    <source>
        <dbReference type="ARBA" id="ARBA00023157"/>
    </source>
</evidence>
<dbReference type="GO" id="GO:0020037">
    <property type="term" value="F:heme binding"/>
    <property type="evidence" value="ECO:0007669"/>
    <property type="project" value="UniProtKB-UniRule"/>
</dbReference>
<feature type="active site" description="Proton acceptor" evidence="10">
    <location>
        <position position="70"/>
    </location>
</feature>
<dbReference type="CDD" id="cd00692">
    <property type="entry name" value="ligninase"/>
    <property type="match status" value="1"/>
</dbReference>
<evidence type="ECO:0000256" key="4">
    <source>
        <dbReference type="ARBA" id="ARBA00022723"/>
    </source>
</evidence>
<comment type="cofactor">
    <cofactor evidence="11 14">
        <name>Ca(2+)</name>
        <dbReference type="ChEBI" id="CHEBI:29108"/>
    </cofactor>
    <text evidence="11 14">Binds 2 calcium ions per subunit.</text>
</comment>
<feature type="binding site" description="axial binding residue" evidence="11">
    <location>
        <position position="202"/>
    </location>
    <ligand>
        <name>heme b</name>
        <dbReference type="ChEBI" id="CHEBI:60344"/>
    </ligand>
    <ligandPart>
        <name>Fe</name>
        <dbReference type="ChEBI" id="CHEBI:18248"/>
    </ligandPart>
</feature>
<dbReference type="GO" id="GO:0046872">
    <property type="term" value="F:metal ion binding"/>
    <property type="evidence" value="ECO:0007669"/>
    <property type="project" value="UniProtKB-UniRule"/>
</dbReference>
<keyword evidence="8 13" id="KW-1015">Disulfide bond</keyword>
<evidence type="ECO:0000256" key="3">
    <source>
        <dbReference type="ARBA" id="ARBA00022617"/>
    </source>
</evidence>
<dbReference type="Gene3D" id="1.10.420.10">
    <property type="entry name" value="Peroxidase, domain 2"/>
    <property type="match status" value="1"/>
</dbReference>
<keyword evidence="7 11" id="KW-0408">Iron</keyword>
<dbReference type="InterPro" id="IPR044831">
    <property type="entry name" value="Ccp1-like"/>
</dbReference>
<gene>
    <name evidence="16" type="ORF">M422DRAFT_169583</name>
</gene>
<dbReference type="InterPro" id="IPR010255">
    <property type="entry name" value="Haem_peroxidase_sf"/>
</dbReference>
<dbReference type="GO" id="GO:0000302">
    <property type="term" value="P:response to reactive oxygen species"/>
    <property type="evidence" value="ECO:0007669"/>
    <property type="project" value="TreeGrafter"/>
</dbReference>
<dbReference type="PROSITE" id="PS50873">
    <property type="entry name" value="PEROXIDASE_4"/>
    <property type="match status" value="1"/>
</dbReference>
<feature type="binding site" evidence="11">
    <location>
        <position position="220"/>
    </location>
    <ligand>
        <name>Ca(2+)</name>
        <dbReference type="ChEBI" id="CHEBI:29108"/>
        <label>2</label>
    </ligand>
</feature>
<dbReference type="InterPro" id="IPR019793">
    <property type="entry name" value="Peroxidases_heam-ligand_BS"/>
</dbReference>
<dbReference type="InterPro" id="IPR001621">
    <property type="entry name" value="Ligninase"/>
</dbReference>
<dbReference type="EC" id="1.11.1.-" evidence="14"/>
<keyword evidence="9" id="KW-0325">Glycoprotein</keyword>
<feature type="site" description="Transition state stabilizer" evidence="12">
    <location>
        <position position="66"/>
    </location>
</feature>
<dbReference type="Pfam" id="PF00141">
    <property type="entry name" value="peroxidase"/>
    <property type="match status" value="1"/>
</dbReference>
<dbReference type="HOGENOM" id="CLU_041038_0_1_1"/>
<feature type="chain" id="PRO_5006986376" description="Peroxidase" evidence="14">
    <location>
        <begin position="19"/>
        <end position="369"/>
    </location>
</feature>
<evidence type="ECO:0000256" key="13">
    <source>
        <dbReference type="PIRSR" id="PIRSR601621-4"/>
    </source>
</evidence>
<dbReference type="GO" id="GO:0042744">
    <property type="term" value="P:hydrogen peroxide catabolic process"/>
    <property type="evidence" value="ECO:0007669"/>
    <property type="project" value="TreeGrafter"/>
</dbReference>
<organism evidence="16 17">
    <name type="scientific">Sphaerobolus stellatus (strain SS14)</name>
    <dbReference type="NCBI Taxonomy" id="990650"/>
    <lineage>
        <taxon>Eukaryota</taxon>
        <taxon>Fungi</taxon>
        <taxon>Dikarya</taxon>
        <taxon>Basidiomycota</taxon>
        <taxon>Agaricomycotina</taxon>
        <taxon>Agaricomycetes</taxon>
        <taxon>Phallomycetidae</taxon>
        <taxon>Geastrales</taxon>
        <taxon>Sphaerobolaceae</taxon>
        <taxon>Sphaerobolus</taxon>
    </lineage>
</organism>
<dbReference type="PRINTS" id="PR00462">
    <property type="entry name" value="LIGNINASE"/>
</dbReference>
<feature type="signal peptide" evidence="14">
    <location>
        <begin position="1"/>
        <end position="18"/>
    </location>
</feature>
<feature type="binding site" evidence="11">
    <location>
        <position position="222"/>
    </location>
    <ligand>
        <name>Ca(2+)</name>
        <dbReference type="ChEBI" id="CHEBI:29108"/>
        <label>2</label>
    </ligand>
</feature>
<keyword evidence="6 14" id="KW-0560">Oxidoreductase</keyword>
<evidence type="ECO:0000256" key="11">
    <source>
        <dbReference type="PIRSR" id="PIRSR601621-2"/>
    </source>
</evidence>
<protein>
    <recommendedName>
        <fullName evidence="14">Peroxidase</fullName>
        <ecNumber evidence="14">1.11.1.-</ecNumber>
    </recommendedName>
</protein>
<evidence type="ECO:0000313" key="17">
    <source>
        <dbReference type="Proteomes" id="UP000054279"/>
    </source>
</evidence>
<keyword evidence="11 14" id="KW-0106">Calcium</keyword>
<feature type="binding site" evidence="11">
    <location>
        <position position="71"/>
    </location>
    <ligand>
        <name>Ca(2+)</name>
        <dbReference type="ChEBI" id="CHEBI:29108"/>
        <label>1</label>
    </ligand>
</feature>
<dbReference type="PROSITE" id="PS00435">
    <property type="entry name" value="PEROXIDASE_1"/>
    <property type="match status" value="1"/>
</dbReference>
<dbReference type="Proteomes" id="UP000054279">
    <property type="component" value="Unassembled WGS sequence"/>
</dbReference>
<dbReference type="PROSITE" id="PS00436">
    <property type="entry name" value="PEROXIDASE_2"/>
    <property type="match status" value="1"/>
</dbReference>
<dbReference type="EMBL" id="KN837121">
    <property type="protein sequence ID" value="KIJ43776.1"/>
    <property type="molecule type" value="Genomic_DNA"/>
</dbReference>
<name>A0A0C9VZ10_SPHS4</name>
<evidence type="ECO:0000256" key="14">
    <source>
        <dbReference type="RuleBase" id="RU363051"/>
    </source>
</evidence>
<feature type="disulfide bond" evidence="13">
    <location>
        <begin position="57"/>
        <end position="144"/>
    </location>
</feature>
<dbReference type="AlphaFoldDB" id="A0A0C9VZ10"/>
<dbReference type="Gene3D" id="1.10.520.10">
    <property type="match status" value="1"/>
</dbReference>
<dbReference type="Pfam" id="PF11895">
    <property type="entry name" value="Peroxidase_ext"/>
    <property type="match status" value="1"/>
</dbReference>
<keyword evidence="4 11" id="KW-0479">Metal-binding</keyword>
<evidence type="ECO:0000313" key="16">
    <source>
        <dbReference type="EMBL" id="KIJ43776.1"/>
    </source>
</evidence>
<evidence type="ECO:0000256" key="9">
    <source>
        <dbReference type="ARBA" id="ARBA00023180"/>
    </source>
</evidence>
<proteinExistence type="inferred from homology"/>
<dbReference type="GO" id="GO:0034599">
    <property type="term" value="P:cellular response to oxidative stress"/>
    <property type="evidence" value="ECO:0007669"/>
    <property type="project" value="InterPro"/>
</dbReference>
<evidence type="ECO:0000256" key="7">
    <source>
        <dbReference type="ARBA" id="ARBA00023004"/>
    </source>
</evidence>
<keyword evidence="2 14" id="KW-0575">Peroxidase</keyword>
<dbReference type="OrthoDB" id="5985073at2759"/>
<dbReference type="GO" id="GO:0004601">
    <property type="term" value="F:peroxidase activity"/>
    <property type="evidence" value="ECO:0007669"/>
    <property type="project" value="UniProtKB-KW"/>
</dbReference>
<feature type="binding site" evidence="11">
    <location>
        <position position="93"/>
    </location>
    <ligand>
        <name>Ca(2+)</name>
        <dbReference type="ChEBI" id="CHEBI:29108"/>
        <label>1</label>
    </ligand>
</feature>
<feature type="disulfide bond" evidence="13">
    <location>
        <begin position="38"/>
        <end position="319"/>
    </location>
</feature>
<dbReference type="PRINTS" id="PR00458">
    <property type="entry name" value="PEROXIDASE"/>
</dbReference>
<evidence type="ECO:0000256" key="6">
    <source>
        <dbReference type="ARBA" id="ARBA00023002"/>
    </source>
</evidence>
<keyword evidence="3 11" id="KW-0349">Heme</keyword>
<comment type="cofactor">
    <cofactor evidence="11">
        <name>heme b</name>
        <dbReference type="ChEBI" id="CHEBI:60344"/>
    </cofactor>
    <text evidence="11">Binds 1 heme b (iron(II)-protoporphyrin IX) group per subunit.</text>
</comment>
<feature type="disulfide bond" evidence="13">
    <location>
        <begin position="27"/>
        <end position="39"/>
    </location>
</feature>
<feature type="domain" description="Plant heme peroxidase family profile" evidence="15">
    <location>
        <begin position="65"/>
        <end position="323"/>
    </location>
</feature>
<evidence type="ECO:0000256" key="5">
    <source>
        <dbReference type="ARBA" id="ARBA00022729"/>
    </source>
</evidence>
<evidence type="ECO:0000256" key="10">
    <source>
        <dbReference type="PIRSR" id="PIRSR601621-1"/>
    </source>
</evidence>
<evidence type="ECO:0000256" key="12">
    <source>
        <dbReference type="PIRSR" id="PIRSR601621-3"/>
    </source>
</evidence>
<dbReference type="PANTHER" id="PTHR31356">
    <property type="entry name" value="THYLAKOID LUMENAL 29 KDA PROTEIN, CHLOROPLASTIC-RELATED"/>
    <property type="match status" value="1"/>
</dbReference>
<dbReference type="SUPFAM" id="SSF48113">
    <property type="entry name" value="Heme-dependent peroxidases"/>
    <property type="match status" value="1"/>
</dbReference>
<keyword evidence="17" id="KW-1185">Reference proteome</keyword>
<dbReference type="InterPro" id="IPR002016">
    <property type="entry name" value="Haem_peroxidase"/>
</dbReference>
<reference evidence="16 17" key="1">
    <citation type="submission" date="2014-06" db="EMBL/GenBank/DDBJ databases">
        <title>Evolutionary Origins and Diversification of the Mycorrhizal Mutualists.</title>
        <authorList>
            <consortium name="DOE Joint Genome Institute"/>
            <consortium name="Mycorrhizal Genomics Consortium"/>
            <person name="Kohler A."/>
            <person name="Kuo A."/>
            <person name="Nagy L.G."/>
            <person name="Floudas D."/>
            <person name="Copeland A."/>
            <person name="Barry K.W."/>
            <person name="Cichocki N."/>
            <person name="Veneault-Fourrey C."/>
            <person name="LaButti K."/>
            <person name="Lindquist E.A."/>
            <person name="Lipzen A."/>
            <person name="Lundell T."/>
            <person name="Morin E."/>
            <person name="Murat C."/>
            <person name="Riley R."/>
            <person name="Ohm R."/>
            <person name="Sun H."/>
            <person name="Tunlid A."/>
            <person name="Henrissat B."/>
            <person name="Grigoriev I.V."/>
            <person name="Hibbett D.S."/>
            <person name="Martin F."/>
        </authorList>
    </citation>
    <scope>NUCLEOTIDE SEQUENCE [LARGE SCALE GENOMIC DNA]</scope>
    <source>
        <strain evidence="16 17">SS14</strain>
    </source>
</reference>
<feature type="disulfide bond" evidence="13">
    <location>
        <begin position="282"/>
        <end position="349"/>
    </location>
</feature>
<keyword evidence="5 14" id="KW-0732">Signal</keyword>
<comment type="similarity">
    <text evidence="1 14">Belongs to the peroxidase family. Ligninase subfamily.</text>
</comment>
<accession>A0A0C9VZ10</accession>
<feature type="binding site" evidence="11">
    <location>
        <position position="203"/>
    </location>
    <ligand>
        <name>Ca(2+)</name>
        <dbReference type="ChEBI" id="CHEBI:29108"/>
        <label>2</label>
    </ligand>
</feature>